<feature type="compositionally biased region" description="Low complexity" evidence="1">
    <location>
        <begin position="824"/>
        <end position="860"/>
    </location>
</feature>
<organism evidence="3 4">
    <name type="scientific">Kwoniella europaea PYCC6329</name>
    <dbReference type="NCBI Taxonomy" id="1423913"/>
    <lineage>
        <taxon>Eukaryota</taxon>
        <taxon>Fungi</taxon>
        <taxon>Dikarya</taxon>
        <taxon>Basidiomycota</taxon>
        <taxon>Agaricomycotina</taxon>
        <taxon>Tremellomycetes</taxon>
        <taxon>Tremellales</taxon>
        <taxon>Cryptococcaceae</taxon>
        <taxon>Kwoniella</taxon>
    </lineage>
</organism>
<dbReference type="Gene3D" id="3.40.50.1820">
    <property type="entry name" value="alpha/beta hydrolase"/>
    <property type="match status" value="1"/>
</dbReference>
<evidence type="ECO:0000259" key="2">
    <source>
        <dbReference type="Pfam" id="PF00561"/>
    </source>
</evidence>
<dbReference type="InterPro" id="IPR029058">
    <property type="entry name" value="AB_hydrolase_fold"/>
</dbReference>
<feature type="region of interest" description="Disordered" evidence="1">
    <location>
        <begin position="753"/>
        <end position="862"/>
    </location>
</feature>
<feature type="compositionally biased region" description="Basic and acidic residues" evidence="1">
    <location>
        <begin position="107"/>
        <end position="119"/>
    </location>
</feature>
<feature type="region of interest" description="Disordered" evidence="1">
    <location>
        <begin position="703"/>
        <end position="732"/>
    </location>
</feature>
<sequence length="1043" mass="116136">MTTFPRHPLQVDRPHSGSSHSYRTSLTPSTHSTAPRDSTTTPPRTPSPYLPSPPSPKITRNDALPSIRIDDDGDENVEEGRHRRKSLERTRSWAEEVERNRKKPERKGKERVKAVRDNENSPYGQPFWSVSTEVMDSLVEALSPSSSEPSHLPSAAKVIAANRRRSYRIDSDSDEGKIGEEDEWWNEDTYRQKGRSTSMRLQVVQPHSHRERRTSERARKSSDRTTRKDEKDKSIRSNEKIALISLPSPTTPITPTTPNKPAKTSTPTTPILSIDDIIRKHSPGVTNAENVVKEKARKEIEGVRPRLASIRPKSMDILTQRKKELGHTMGQSPEKVVQNNDESSSVASVPQNSSLTQDLSTADDMSRTRKISFAQSSTPSGPSRTNSLPNVKPILRTSQSTHTTPRKSALNTSVSSGQATGTANESLESFSQEVKMTTALLDQLEQLEKSSTITSISSTPTSSRRISFQISPDKRFSASVRPMTPTRNFNGNGNGKLSKRKSMPESSLIALQSQAQLDIQNHSYAVYLRSTNLNKIITLPRPYPENPLHISLAEVGHPHGKPVIIFLGLGCVRYLIALFDDIAKTFNLRLICIDRWGYGKTDQVSSDKRNPLDWADIVTRVLDVLGIRDFQILAHSAGSPYAMALALRMRDRVKGKVHLLAPWVGDIDEGYKWLKYIPNTVIRSATAAEWKLQSYLIGKPPPLRHKPISHDANAPVPSESNSRTTTPRPEEDLFERLREKRESMIRSSNRDIITNVVERERQRPQTSPSSGLVRRASKRLLTTPSKISVSKNMDRPPSQSELRRSNSPTKNIDPRIGSPIRQDSGTSLTSIGSSLQTSLKTPTSISRSSLSQESRARSSSVLDKNDDLGVDVEVGLDIYPNEGFDLRSSSSLDSQFITSPISRSALLRTKSYTTSNTSTSTSPSAIDYGSMSAPSGEGFSTALNQASHAECEPGTTSDLLSIVLNKNKDDIPWGFSYTDYTGSVKVYYGSMDDKISEKSMRWMERSMNDVELMVREGEGHNLMTSQRVMWDVFESLGRDARGR</sequence>
<evidence type="ECO:0000256" key="1">
    <source>
        <dbReference type="SAM" id="MobiDB-lite"/>
    </source>
</evidence>
<dbReference type="AlphaFoldDB" id="A0AAX4KWL0"/>
<protein>
    <recommendedName>
        <fullName evidence="2">AB hydrolase-1 domain-containing protein</fullName>
    </recommendedName>
</protein>
<proteinExistence type="predicted"/>
<dbReference type="PANTHER" id="PTHR43433">
    <property type="entry name" value="HYDROLASE, ALPHA/BETA FOLD FAMILY PROTEIN"/>
    <property type="match status" value="1"/>
</dbReference>
<feature type="compositionally biased region" description="Polar residues" evidence="1">
    <location>
        <begin position="718"/>
        <end position="727"/>
    </location>
</feature>
<reference evidence="3 4" key="1">
    <citation type="submission" date="2024-01" db="EMBL/GenBank/DDBJ databases">
        <title>Comparative genomics of Cryptococcus and Kwoniella reveals pathogenesis evolution and contrasting modes of karyotype evolution via chromosome fusion or intercentromeric recombination.</title>
        <authorList>
            <person name="Coelho M.A."/>
            <person name="David-Palma M."/>
            <person name="Shea T."/>
            <person name="Bowers K."/>
            <person name="McGinley-Smith S."/>
            <person name="Mohammad A.W."/>
            <person name="Gnirke A."/>
            <person name="Yurkov A.M."/>
            <person name="Nowrousian M."/>
            <person name="Sun S."/>
            <person name="Cuomo C.A."/>
            <person name="Heitman J."/>
        </authorList>
    </citation>
    <scope>NUCLEOTIDE SEQUENCE [LARGE SCALE GENOMIC DNA]</scope>
    <source>
        <strain evidence="3 4">PYCC6329</strain>
    </source>
</reference>
<dbReference type="InterPro" id="IPR000073">
    <property type="entry name" value="AB_hydrolase_1"/>
</dbReference>
<evidence type="ECO:0000313" key="4">
    <source>
        <dbReference type="Proteomes" id="UP001358614"/>
    </source>
</evidence>
<dbReference type="RefSeq" id="XP_066087957.1">
    <property type="nucleotide sequence ID" value="XM_066231860.1"/>
</dbReference>
<feature type="compositionally biased region" description="Basic and acidic residues" evidence="1">
    <location>
        <begin position="167"/>
        <end position="179"/>
    </location>
</feature>
<feature type="region of interest" description="Disordered" evidence="1">
    <location>
        <begin position="1"/>
        <end position="127"/>
    </location>
</feature>
<feature type="compositionally biased region" description="Polar residues" evidence="1">
    <location>
        <begin position="780"/>
        <end position="810"/>
    </location>
</feature>
<feature type="region of interest" description="Disordered" evidence="1">
    <location>
        <begin position="478"/>
        <end position="502"/>
    </location>
</feature>
<dbReference type="KEGG" id="ker:91106923"/>
<evidence type="ECO:0000313" key="3">
    <source>
        <dbReference type="EMBL" id="WWD09990.1"/>
    </source>
</evidence>
<feature type="compositionally biased region" description="Polar residues" evidence="1">
    <location>
        <begin position="16"/>
        <end position="31"/>
    </location>
</feature>
<feature type="compositionally biased region" description="Polar residues" evidence="1">
    <location>
        <begin position="373"/>
        <end position="389"/>
    </location>
</feature>
<gene>
    <name evidence="3" type="ORF">V865_008122</name>
</gene>
<dbReference type="EMBL" id="CP144091">
    <property type="protein sequence ID" value="WWD09990.1"/>
    <property type="molecule type" value="Genomic_DNA"/>
</dbReference>
<keyword evidence="4" id="KW-1185">Reference proteome</keyword>
<feature type="compositionally biased region" description="Basic and acidic residues" evidence="1">
    <location>
        <begin position="87"/>
        <end position="99"/>
    </location>
</feature>
<dbReference type="Pfam" id="PF00561">
    <property type="entry name" value="Abhydrolase_1"/>
    <property type="match status" value="1"/>
</dbReference>
<feature type="domain" description="AB hydrolase-1" evidence="2">
    <location>
        <begin position="562"/>
        <end position="667"/>
    </location>
</feature>
<dbReference type="Proteomes" id="UP001358614">
    <property type="component" value="Chromosome 3"/>
</dbReference>
<feature type="region of interest" description="Disordered" evidence="1">
    <location>
        <begin position="140"/>
        <end position="269"/>
    </location>
</feature>
<dbReference type="SUPFAM" id="SSF53474">
    <property type="entry name" value="alpha/beta-Hydrolases"/>
    <property type="match status" value="1"/>
</dbReference>
<feature type="compositionally biased region" description="Low complexity" evidence="1">
    <location>
        <begin position="343"/>
        <end position="354"/>
    </location>
</feature>
<name>A0AAX4KWL0_9TREE</name>
<feature type="region of interest" description="Disordered" evidence="1">
    <location>
        <begin position="325"/>
        <end position="425"/>
    </location>
</feature>
<accession>A0AAX4KWL0</accession>
<dbReference type="PANTHER" id="PTHR43433:SF10">
    <property type="entry name" value="AB HYDROLASE-1 DOMAIN-CONTAINING PROTEIN"/>
    <property type="match status" value="1"/>
</dbReference>
<dbReference type="InterPro" id="IPR050471">
    <property type="entry name" value="AB_hydrolase"/>
</dbReference>
<dbReference type="GeneID" id="91106923"/>
<feature type="compositionally biased region" description="Basic and acidic residues" evidence="1">
    <location>
        <begin position="213"/>
        <end position="239"/>
    </location>
</feature>
<feature type="compositionally biased region" description="Low complexity" evidence="1">
    <location>
        <begin position="247"/>
        <end position="269"/>
    </location>
</feature>
<feature type="compositionally biased region" description="Polar residues" evidence="1">
    <location>
        <begin position="409"/>
        <end position="425"/>
    </location>
</feature>
<feature type="compositionally biased region" description="Low complexity" evidence="1">
    <location>
        <begin position="140"/>
        <end position="156"/>
    </location>
</feature>
<feature type="compositionally biased region" description="Pro residues" evidence="1">
    <location>
        <begin position="43"/>
        <end position="56"/>
    </location>
</feature>
<feature type="compositionally biased region" description="Low complexity" evidence="1">
    <location>
        <begin position="32"/>
        <end position="42"/>
    </location>
</feature>